<evidence type="ECO:0000256" key="14">
    <source>
        <dbReference type="SAM" id="Coils"/>
    </source>
</evidence>
<organism evidence="18">
    <name type="scientific">Magnetococcus massalia (strain MO-1)</name>
    <dbReference type="NCBI Taxonomy" id="451514"/>
    <lineage>
        <taxon>Bacteria</taxon>
        <taxon>Pseudomonadati</taxon>
        <taxon>Pseudomonadota</taxon>
        <taxon>Magnetococcia</taxon>
        <taxon>Magnetococcales</taxon>
        <taxon>Magnetococcaceae</taxon>
        <taxon>Magnetococcus</taxon>
    </lineage>
</organism>
<dbReference type="Gene3D" id="1.10.287.130">
    <property type="match status" value="1"/>
</dbReference>
<keyword evidence="10 15" id="KW-1133">Transmembrane helix</keyword>
<evidence type="ECO:0000256" key="4">
    <source>
        <dbReference type="ARBA" id="ARBA00022553"/>
    </source>
</evidence>
<keyword evidence="12 15" id="KW-0472">Membrane</keyword>
<dbReference type="GO" id="GO:0016020">
    <property type="term" value="C:membrane"/>
    <property type="evidence" value="ECO:0007669"/>
    <property type="project" value="UniProtKB-SubCell"/>
</dbReference>
<dbReference type="SUPFAM" id="SSF55874">
    <property type="entry name" value="ATPase domain of HSP90 chaperone/DNA topoisomerase II/histidine kinase"/>
    <property type="match status" value="1"/>
</dbReference>
<keyword evidence="4 13" id="KW-0597">Phosphoprotein</keyword>
<comment type="catalytic activity">
    <reaction evidence="1">
        <text>ATP + protein L-histidine = ADP + protein N-phospho-L-histidine.</text>
        <dbReference type="EC" id="2.7.13.3"/>
    </reaction>
</comment>
<dbReference type="Gene3D" id="3.30.565.10">
    <property type="entry name" value="Histidine kinase-like ATPase, C-terminal domain"/>
    <property type="match status" value="1"/>
</dbReference>
<evidence type="ECO:0000259" key="17">
    <source>
        <dbReference type="PROSITE" id="PS50110"/>
    </source>
</evidence>
<keyword evidence="14" id="KW-0175">Coiled coil</keyword>
<evidence type="ECO:0000256" key="12">
    <source>
        <dbReference type="ARBA" id="ARBA00023136"/>
    </source>
</evidence>
<feature type="transmembrane region" description="Helical" evidence="15">
    <location>
        <begin position="12"/>
        <end position="31"/>
    </location>
</feature>
<dbReference type="InterPro" id="IPR036097">
    <property type="entry name" value="HisK_dim/P_sf"/>
</dbReference>
<dbReference type="PANTHER" id="PTHR45339">
    <property type="entry name" value="HYBRID SIGNAL TRANSDUCTION HISTIDINE KINASE J"/>
    <property type="match status" value="1"/>
</dbReference>
<dbReference type="CDD" id="cd16922">
    <property type="entry name" value="HATPase_EvgS-ArcB-TorS-like"/>
    <property type="match status" value="1"/>
</dbReference>
<dbReference type="Pfam" id="PF14827">
    <property type="entry name" value="dCache_3"/>
    <property type="match status" value="1"/>
</dbReference>
<dbReference type="SUPFAM" id="SSF52172">
    <property type="entry name" value="CheY-like"/>
    <property type="match status" value="1"/>
</dbReference>
<dbReference type="InterPro" id="IPR036890">
    <property type="entry name" value="HATPase_C_sf"/>
</dbReference>
<keyword evidence="9" id="KW-0067">ATP-binding</keyword>
<dbReference type="GO" id="GO:0000155">
    <property type="term" value="F:phosphorelay sensor kinase activity"/>
    <property type="evidence" value="ECO:0007669"/>
    <property type="project" value="InterPro"/>
</dbReference>
<dbReference type="InterPro" id="IPR001789">
    <property type="entry name" value="Sig_transdc_resp-reg_receiver"/>
</dbReference>
<dbReference type="Pfam" id="PF00512">
    <property type="entry name" value="HisKA"/>
    <property type="match status" value="1"/>
</dbReference>
<comment type="subcellular location">
    <subcellularLocation>
        <location evidence="2">Membrane</location>
    </subcellularLocation>
</comment>
<evidence type="ECO:0000256" key="5">
    <source>
        <dbReference type="ARBA" id="ARBA00022679"/>
    </source>
</evidence>
<evidence type="ECO:0000259" key="16">
    <source>
        <dbReference type="PROSITE" id="PS50109"/>
    </source>
</evidence>
<dbReference type="GO" id="GO:0005524">
    <property type="term" value="F:ATP binding"/>
    <property type="evidence" value="ECO:0007669"/>
    <property type="project" value="UniProtKB-KW"/>
</dbReference>
<name>A0A1S7LNB4_MAGMO</name>
<proteinExistence type="predicted"/>
<dbReference type="SMART" id="SM00448">
    <property type="entry name" value="REC"/>
    <property type="match status" value="1"/>
</dbReference>
<keyword evidence="11" id="KW-0902">Two-component regulatory system</keyword>
<dbReference type="InterPro" id="IPR003594">
    <property type="entry name" value="HATPase_dom"/>
</dbReference>
<dbReference type="InterPro" id="IPR005467">
    <property type="entry name" value="His_kinase_dom"/>
</dbReference>
<keyword evidence="18" id="KW-0675">Receptor</keyword>
<evidence type="ECO:0000256" key="15">
    <source>
        <dbReference type="SAM" id="Phobius"/>
    </source>
</evidence>
<feature type="transmembrane region" description="Helical" evidence="15">
    <location>
        <begin position="338"/>
        <end position="356"/>
    </location>
</feature>
<dbReference type="InterPro" id="IPR004358">
    <property type="entry name" value="Sig_transdc_His_kin-like_C"/>
</dbReference>
<dbReference type="Pfam" id="PF02518">
    <property type="entry name" value="HATPase_c"/>
    <property type="match status" value="1"/>
</dbReference>
<evidence type="ECO:0000256" key="3">
    <source>
        <dbReference type="ARBA" id="ARBA00012438"/>
    </source>
</evidence>
<dbReference type="InterPro" id="IPR011006">
    <property type="entry name" value="CheY-like_superfamily"/>
</dbReference>
<gene>
    <name evidence="18" type="ORF">MAGMO_3191</name>
</gene>
<dbReference type="Gene3D" id="3.40.50.2300">
    <property type="match status" value="1"/>
</dbReference>
<evidence type="ECO:0000256" key="9">
    <source>
        <dbReference type="ARBA" id="ARBA00022840"/>
    </source>
</evidence>
<feature type="modified residue" description="4-aspartylphosphate" evidence="13">
    <location>
        <position position="832"/>
    </location>
</feature>
<dbReference type="SUPFAM" id="SSF47384">
    <property type="entry name" value="Homodimeric domain of signal transducing histidine kinase"/>
    <property type="match status" value="1"/>
</dbReference>
<feature type="domain" description="Histidine kinase" evidence="16">
    <location>
        <begin position="401"/>
        <end position="622"/>
    </location>
</feature>
<feature type="coiled-coil region" evidence="14">
    <location>
        <begin position="374"/>
        <end position="401"/>
    </location>
</feature>
<evidence type="ECO:0000256" key="6">
    <source>
        <dbReference type="ARBA" id="ARBA00022692"/>
    </source>
</evidence>
<dbReference type="PROSITE" id="PS50109">
    <property type="entry name" value="HIS_KIN"/>
    <property type="match status" value="1"/>
</dbReference>
<sequence>MNNKKLTSRHLFISISIVIALVDAGFVWLNYTADRAVLQQNLARKADSYRNTFGMSLKSTTSHMQQLATMVSHMPQVRQLFTQGQQAVEEEGGGKGGPKADAIRQELLQFLQPSWRAMQQAHGIRQLHFHLGPADTSFLRVHKPNKFGDDLSTIRHTIVFSNRYMKPARGFESGRVYAGIRGVEPLVIPQASGQKPQLIGSVEAGTSFKQLLANLKGQLLADFAVLLTQDYAKNTWWPETYKKSQRDRPSNKMFITEATTSAEIGNLFENPELFQHTDRECRLRIIELNGRPISLSCFALFDFKGIQMPGLPPVGKVVVWSDASEEIEAFENKFHDNIIFAIAGFVLVELLVYLLVRLGTSHFRRNVLERTAALHQANRNLAQAKHNAEQANEAKSRFLATMSHEIRTPMNTIVGMADLLQETPLDGEQTRYVTTFRRAGDTLMDLLNDILDLSKVEAGQIQIEQQQIDLIELVDDIIAVNVPNARRKRIDLLLKLEPEVPRMITTDPVRLRQVLINLVGNGVKFTQQGRVELHIELQGREKEQPELHFSVRDSGIGIDEENFETIFEAFTQADSTVTRRFGGTGLGLTISRHLIQLMQGSMEVQSTLGRGSNFQFYIPFTPVKQQDETQIPKPFTQATLVFHGVEPPRSNALASQVRAYCSDVKVTQSEADLVETLRGLHGECVVWLEKEGDSSSAFRLLTELRMQFGEAGWTWIVAGYDDSESRFETAKSLSAYYLLKPSTHSEIIQAITNRQTDHATPAANQQEAGSAKIEDPALHTPLNILLAEDSPDNVLLVERFLKRSAYTLNVAENGRIALEMYRQNRYDLVLMDIQMPEMDGLAATRALRIWEREQSHSRTPVLAITAHAFKEDREASLEAGCDGHITKPFKKQQLLETIKRFALPNLP</sequence>
<protein>
    <recommendedName>
        <fullName evidence="3">histidine kinase</fullName>
        <ecNumber evidence="3">2.7.13.3</ecNumber>
    </recommendedName>
</protein>
<accession>A0A1S7LNB4</accession>
<keyword evidence="8 18" id="KW-0418">Kinase</keyword>
<dbReference type="CDD" id="cd17546">
    <property type="entry name" value="REC_hyHK_CKI1_RcsC-like"/>
    <property type="match status" value="1"/>
</dbReference>
<dbReference type="AlphaFoldDB" id="A0A1S7LNB4"/>
<dbReference type="SMART" id="SM00388">
    <property type="entry name" value="HisKA"/>
    <property type="match status" value="1"/>
</dbReference>
<keyword evidence="7" id="KW-0547">Nucleotide-binding</keyword>
<dbReference type="EC" id="2.7.13.3" evidence="3"/>
<dbReference type="CDD" id="cd00082">
    <property type="entry name" value="HisKA"/>
    <property type="match status" value="1"/>
</dbReference>
<evidence type="ECO:0000313" key="18">
    <source>
        <dbReference type="EMBL" id="CRH07331.1"/>
    </source>
</evidence>
<dbReference type="InterPro" id="IPR003661">
    <property type="entry name" value="HisK_dim/P_dom"/>
</dbReference>
<dbReference type="PROSITE" id="PS50110">
    <property type="entry name" value="RESPONSE_REGULATORY"/>
    <property type="match status" value="1"/>
</dbReference>
<evidence type="ECO:0000256" key="2">
    <source>
        <dbReference type="ARBA" id="ARBA00004370"/>
    </source>
</evidence>
<dbReference type="EMBL" id="LO017727">
    <property type="protein sequence ID" value="CRH07331.1"/>
    <property type="molecule type" value="Genomic_DNA"/>
</dbReference>
<dbReference type="PRINTS" id="PR00344">
    <property type="entry name" value="BCTRLSENSOR"/>
</dbReference>
<evidence type="ECO:0000256" key="10">
    <source>
        <dbReference type="ARBA" id="ARBA00022989"/>
    </source>
</evidence>
<keyword evidence="6 15" id="KW-0812">Transmembrane</keyword>
<reference evidence="18" key="1">
    <citation type="submission" date="2015-04" db="EMBL/GenBank/DDBJ databases">
        <authorList>
            <person name="Syromyatnikov M.Y."/>
            <person name="Popov V.N."/>
        </authorList>
    </citation>
    <scope>NUCLEOTIDE SEQUENCE</scope>
    <source>
        <strain evidence="18">MO-1</strain>
    </source>
</reference>
<dbReference type="Pfam" id="PF00072">
    <property type="entry name" value="Response_reg"/>
    <property type="match status" value="1"/>
</dbReference>
<evidence type="ECO:0000256" key="13">
    <source>
        <dbReference type="PROSITE-ProRule" id="PRU00169"/>
    </source>
</evidence>
<keyword evidence="5 18" id="KW-0808">Transferase</keyword>
<dbReference type="FunFam" id="1.10.287.130:FF:000004">
    <property type="entry name" value="Ethylene receptor 1"/>
    <property type="match status" value="1"/>
</dbReference>
<evidence type="ECO:0000256" key="7">
    <source>
        <dbReference type="ARBA" id="ARBA00022741"/>
    </source>
</evidence>
<evidence type="ECO:0000256" key="1">
    <source>
        <dbReference type="ARBA" id="ARBA00000085"/>
    </source>
</evidence>
<dbReference type="SMART" id="SM00387">
    <property type="entry name" value="HATPase_c"/>
    <property type="match status" value="1"/>
</dbReference>
<evidence type="ECO:0000256" key="8">
    <source>
        <dbReference type="ARBA" id="ARBA00022777"/>
    </source>
</evidence>
<dbReference type="FunFam" id="3.30.565.10:FF:000010">
    <property type="entry name" value="Sensor histidine kinase RcsC"/>
    <property type="match status" value="1"/>
</dbReference>
<evidence type="ECO:0000256" key="11">
    <source>
        <dbReference type="ARBA" id="ARBA00023012"/>
    </source>
</evidence>
<dbReference type="PANTHER" id="PTHR45339:SF1">
    <property type="entry name" value="HYBRID SIGNAL TRANSDUCTION HISTIDINE KINASE J"/>
    <property type="match status" value="1"/>
</dbReference>
<feature type="domain" description="Response regulatory" evidence="17">
    <location>
        <begin position="783"/>
        <end position="902"/>
    </location>
</feature>
<dbReference type="InterPro" id="IPR029150">
    <property type="entry name" value="dCache_3"/>
</dbReference>